<evidence type="ECO:0000313" key="8">
    <source>
        <dbReference type="Proteomes" id="UP000461409"/>
    </source>
</evidence>
<feature type="region of interest" description="Disordered" evidence="5">
    <location>
        <begin position="1"/>
        <end position="22"/>
    </location>
</feature>
<feature type="DNA-binding region" description="H-T-H motif" evidence="4">
    <location>
        <begin position="45"/>
        <end position="64"/>
    </location>
</feature>
<reference evidence="7 8" key="2">
    <citation type="submission" date="2020-02" db="EMBL/GenBank/DDBJ databases">
        <title>Erythrobacter dongmakensis sp. nov., isolated from a tidal mudflat.</title>
        <authorList>
            <person name="Kim I.S."/>
        </authorList>
    </citation>
    <scope>NUCLEOTIDE SEQUENCE [LARGE SCALE GENOMIC DNA]</scope>
    <source>
        <strain evidence="7 8">GH3-10</strain>
    </source>
</reference>
<evidence type="ECO:0000256" key="5">
    <source>
        <dbReference type="SAM" id="MobiDB-lite"/>
    </source>
</evidence>
<dbReference type="GO" id="GO:0000976">
    <property type="term" value="F:transcription cis-regulatory region binding"/>
    <property type="evidence" value="ECO:0007669"/>
    <property type="project" value="TreeGrafter"/>
</dbReference>
<evidence type="ECO:0000256" key="4">
    <source>
        <dbReference type="PROSITE-ProRule" id="PRU00335"/>
    </source>
</evidence>
<dbReference type="SUPFAM" id="SSF46689">
    <property type="entry name" value="Homeodomain-like"/>
    <property type="match status" value="1"/>
</dbReference>
<dbReference type="AlphaFoldDB" id="A0A844XFY3"/>
<keyword evidence="1" id="KW-0805">Transcription regulation</keyword>
<comment type="caution">
    <text evidence="7">The sequence shown here is derived from an EMBL/GenBank/DDBJ whole genome shotgun (WGS) entry which is preliminary data.</text>
</comment>
<dbReference type="Gene3D" id="1.10.357.10">
    <property type="entry name" value="Tetracycline Repressor, domain 2"/>
    <property type="match status" value="1"/>
</dbReference>
<name>A0A844XFY3_9SPHN</name>
<keyword evidence="3" id="KW-0804">Transcription</keyword>
<reference evidence="7 8" key="1">
    <citation type="submission" date="2019-12" db="EMBL/GenBank/DDBJ databases">
        <authorList>
            <person name="Lee S.D."/>
        </authorList>
    </citation>
    <scope>NUCLEOTIDE SEQUENCE [LARGE SCALE GENOMIC DNA]</scope>
    <source>
        <strain evidence="7 8">GH3-10</strain>
    </source>
</reference>
<evidence type="ECO:0000256" key="1">
    <source>
        <dbReference type="ARBA" id="ARBA00023015"/>
    </source>
</evidence>
<evidence type="ECO:0000256" key="2">
    <source>
        <dbReference type="ARBA" id="ARBA00023125"/>
    </source>
</evidence>
<evidence type="ECO:0000259" key="6">
    <source>
        <dbReference type="PROSITE" id="PS50977"/>
    </source>
</evidence>
<dbReference type="Pfam" id="PF00440">
    <property type="entry name" value="TetR_N"/>
    <property type="match status" value="1"/>
</dbReference>
<dbReference type="InterPro" id="IPR050109">
    <property type="entry name" value="HTH-type_TetR-like_transc_reg"/>
</dbReference>
<dbReference type="InterPro" id="IPR036271">
    <property type="entry name" value="Tet_transcr_reg_TetR-rel_C_sf"/>
</dbReference>
<protein>
    <submittedName>
        <fullName evidence="7">TetR family transcriptional regulator</fullName>
    </submittedName>
</protein>
<accession>A0A844XFY3</accession>
<organism evidence="7 8">
    <name type="scientific">Aurantiacibacter rhizosphaerae</name>
    <dbReference type="NCBI Taxonomy" id="2691582"/>
    <lineage>
        <taxon>Bacteria</taxon>
        <taxon>Pseudomonadati</taxon>
        <taxon>Pseudomonadota</taxon>
        <taxon>Alphaproteobacteria</taxon>
        <taxon>Sphingomonadales</taxon>
        <taxon>Erythrobacteraceae</taxon>
        <taxon>Aurantiacibacter</taxon>
    </lineage>
</organism>
<evidence type="ECO:0000256" key="3">
    <source>
        <dbReference type="ARBA" id="ARBA00023163"/>
    </source>
</evidence>
<proteinExistence type="predicted"/>
<evidence type="ECO:0000313" key="7">
    <source>
        <dbReference type="EMBL" id="MWV28649.1"/>
    </source>
</evidence>
<dbReference type="Proteomes" id="UP000461409">
    <property type="component" value="Unassembled WGS sequence"/>
</dbReference>
<feature type="domain" description="HTH tetR-type" evidence="6">
    <location>
        <begin position="22"/>
        <end position="82"/>
    </location>
</feature>
<keyword evidence="2 4" id="KW-0238">DNA-binding</keyword>
<keyword evidence="8" id="KW-1185">Reference proteome</keyword>
<dbReference type="InterPro" id="IPR009057">
    <property type="entry name" value="Homeodomain-like_sf"/>
</dbReference>
<dbReference type="GO" id="GO:0003700">
    <property type="term" value="F:DNA-binding transcription factor activity"/>
    <property type="evidence" value="ECO:0007669"/>
    <property type="project" value="TreeGrafter"/>
</dbReference>
<dbReference type="InterPro" id="IPR001647">
    <property type="entry name" value="HTH_TetR"/>
</dbReference>
<dbReference type="PANTHER" id="PTHR30055:SF234">
    <property type="entry name" value="HTH-TYPE TRANSCRIPTIONAL REGULATOR BETI"/>
    <property type="match status" value="1"/>
</dbReference>
<sequence length="214" mass="23529">MMADNKKSAKRSKGRPDAGSKGVGRDALIVAARELLQDLPPAQVTASAIARHAGGDPALVRYYFGNREALLLEVAKTIGKEASAMPPDNGDPLDMLTQFIHATFRFTRSARNMQRLMLDELDSTSSPEMRASLREWNRGPVDFYANLKSIDKDGDLSDFNPLFLHLAVIGISDFFVTGSPLVEMLVPEGTDMDALAKDYEAFVEDLLLNGLKKR</sequence>
<dbReference type="PANTHER" id="PTHR30055">
    <property type="entry name" value="HTH-TYPE TRANSCRIPTIONAL REGULATOR RUTR"/>
    <property type="match status" value="1"/>
</dbReference>
<gene>
    <name evidence="7" type="ORF">GRF63_12105</name>
</gene>
<dbReference type="EMBL" id="WUBR01000002">
    <property type="protein sequence ID" value="MWV28649.1"/>
    <property type="molecule type" value="Genomic_DNA"/>
</dbReference>
<dbReference type="PROSITE" id="PS50977">
    <property type="entry name" value="HTH_TETR_2"/>
    <property type="match status" value="1"/>
</dbReference>
<dbReference type="SUPFAM" id="SSF48498">
    <property type="entry name" value="Tetracyclin repressor-like, C-terminal domain"/>
    <property type="match status" value="1"/>
</dbReference>